<dbReference type="PANTHER" id="PTHR47959">
    <property type="entry name" value="ATP-DEPENDENT RNA HELICASE RHLE-RELATED"/>
    <property type="match status" value="1"/>
</dbReference>
<evidence type="ECO:0000256" key="3">
    <source>
        <dbReference type="ARBA" id="ARBA00022806"/>
    </source>
</evidence>
<keyword evidence="3 7" id="KW-0347">Helicase</keyword>
<evidence type="ECO:0000256" key="5">
    <source>
        <dbReference type="ARBA" id="ARBA00038437"/>
    </source>
</evidence>
<evidence type="ECO:0000256" key="8">
    <source>
        <dbReference type="SAM" id="MobiDB-lite"/>
    </source>
</evidence>
<dbReference type="PANTHER" id="PTHR47959:SF13">
    <property type="entry name" value="ATP-DEPENDENT RNA HELICASE RHLE"/>
    <property type="match status" value="1"/>
</dbReference>
<gene>
    <name evidence="12" type="ORF">R83534S58_LOCUS1385</name>
</gene>
<dbReference type="InterPro" id="IPR044742">
    <property type="entry name" value="DEAD/DEAH_RhlB"/>
</dbReference>
<dbReference type="RefSeq" id="WP_282023885.1">
    <property type="nucleotide sequence ID" value="NZ_CAMXCH010000002.1"/>
</dbReference>
<dbReference type="InterPro" id="IPR027417">
    <property type="entry name" value="P-loop_NTPase"/>
</dbReference>
<feature type="compositionally biased region" description="Basic residues" evidence="8">
    <location>
        <begin position="433"/>
        <end position="442"/>
    </location>
</feature>
<dbReference type="PROSITE" id="PS51192">
    <property type="entry name" value="HELICASE_ATP_BIND_1"/>
    <property type="match status" value="1"/>
</dbReference>
<dbReference type="CDD" id="cd00268">
    <property type="entry name" value="DEADc"/>
    <property type="match status" value="1"/>
</dbReference>
<feature type="domain" description="Helicase C-terminal" evidence="10">
    <location>
        <begin position="264"/>
        <end position="408"/>
    </location>
</feature>
<dbReference type="PROSITE" id="PS51195">
    <property type="entry name" value="Q_MOTIF"/>
    <property type="match status" value="1"/>
</dbReference>
<evidence type="ECO:0000259" key="9">
    <source>
        <dbReference type="PROSITE" id="PS51192"/>
    </source>
</evidence>
<evidence type="ECO:0000259" key="11">
    <source>
        <dbReference type="PROSITE" id="PS51195"/>
    </source>
</evidence>
<protein>
    <submittedName>
        <fullName evidence="12">Superfamily II DNA and RNA helicase (SrmB) (PDB:3RRM)</fullName>
    </submittedName>
</protein>
<comment type="similarity">
    <text evidence="5 7">Belongs to the DEAD box helicase family.</text>
</comment>
<evidence type="ECO:0000256" key="4">
    <source>
        <dbReference type="ARBA" id="ARBA00022840"/>
    </source>
</evidence>
<dbReference type="EMBL" id="CAMXCH010000002">
    <property type="protein sequence ID" value="CAI3945353.1"/>
    <property type="molecule type" value="Genomic_DNA"/>
</dbReference>
<reference evidence="12" key="1">
    <citation type="submission" date="2022-10" db="EMBL/GenBank/DDBJ databases">
        <authorList>
            <person name="Botero Cardona J."/>
        </authorList>
    </citation>
    <scope>NUCLEOTIDE SEQUENCE</scope>
    <source>
        <strain evidence="12">R-83534</strain>
    </source>
</reference>
<dbReference type="InterPro" id="IPR014001">
    <property type="entry name" value="Helicase_ATP-bd"/>
</dbReference>
<evidence type="ECO:0000259" key="10">
    <source>
        <dbReference type="PROSITE" id="PS51194"/>
    </source>
</evidence>
<dbReference type="Pfam" id="PF00270">
    <property type="entry name" value="DEAD"/>
    <property type="match status" value="1"/>
</dbReference>
<name>A0ABM9HQA4_9PROT</name>
<keyword evidence="4 7" id="KW-0067">ATP-binding</keyword>
<dbReference type="CDD" id="cd18787">
    <property type="entry name" value="SF2_C_DEAD"/>
    <property type="match status" value="1"/>
</dbReference>
<dbReference type="InterPro" id="IPR014014">
    <property type="entry name" value="RNA_helicase_DEAD_Q_motif"/>
</dbReference>
<evidence type="ECO:0000313" key="12">
    <source>
        <dbReference type="EMBL" id="CAI3945353.1"/>
    </source>
</evidence>
<keyword evidence="2 7" id="KW-0378">Hydrolase</keyword>
<proteinExistence type="inferred from homology"/>
<feature type="region of interest" description="Disordered" evidence="8">
    <location>
        <begin position="419"/>
        <end position="451"/>
    </location>
</feature>
<dbReference type="PROSITE" id="PS00039">
    <property type="entry name" value="DEAD_ATP_HELICASE"/>
    <property type="match status" value="1"/>
</dbReference>
<evidence type="ECO:0000256" key="6">
    <source>
        <dbReference type="PROSITE-ProRule" id="PRU00552"/>
    </source>
</evidence>
<accession>A0ABM9HQA4</accession>
<dbReference type="SUPFAM" id="SSF52540">
    <property type="entry name" value="P-loop containing nucleoside triphosphate hydrolases"/>
    <property type="match status" value="1"/>
</dbReference>
<dbReference type="SMART" id="SM00487">
    <property type="entry name" value="DEXDc"/>
    <property type="match status" value="1"/>
</dbReference>
<dbReference type="InterPro" id="IPR001650">
    <property type="entry name" value="Helicase_C-like"/>
</dbReference>
<evidence type="ECO:0000256" key="2">
    <source>
        <dbReference type="ARBA" id="ARBA00022801"/>
    </source>
</evidence>
<evidence type="ECO:0000313" key="13">
    <source>
        <dbReference type="Proteomes" id="UP001154272"/>
    </source>
</evidence>
<evidence type="ECO:0000256" key="7">
    <source>
        <dbReference type="RuleBase" id="RU000492"/>
    </source>
</evidence>
<dbReference type="Gene3D" id="3.40.50.300">
    <property type="entry name" value="P-loop containing nucleotide triphosphate hydrolases"/>
    <property type="match status" value="2"/>
</dbReference>
<keyword evidence="1 7" id="KW-0547">Nucleotide-binding</keyword>
<keyword evidence="13" id="KW-1185">Reference proteome</keyword>
<evidence type="ECO:0000256" key="1">
    <source>
        <dbReference type="ARBA" id="ARBA00022741"/>
    </source>
</evidence>
<dbReference type="Proteomes" id="UP001154272">
    <property type="component" value="Unassembled WGS sequence"/>
</dbReference>
<comment type="caution">
    <text evidence="12">The sequence shown here is derived from an EMBL/GenBank/DDBJ whole genome shotgun (WGS) entry which is preliminary data.</text>
</comment>
<dbReference type="Pfam" id="PF00271">
    <property type="entry name" value="Helicase_C"/>
    <property type="match status" value="1"/>
</dbReference>
<organism evidence="12 13">
    <name type="scientific">Commensalibacter papalotli</name>
    <name type="common">ex Botero et al. 2024</name>
    <dbReference type="NCBI Taxonomy" id="2972766"/>
    <lineage>
        <taxon>Bacteria</taxon>
        <taxon>Pseudomonadati</taxon>
        <taxon>Pseudomonadota</taxon>
        <taxon>Alphaproteobacteria</taxon>
        <taxon>Acetobacterales</taxon>
        <taxon>Acetobacteraceae</taxon>
    </lineage>
</organism>
<dbReference type="PROSITE" id="PS51194">
    <property type="entry name" value="HELICASE_CTER"/>
    <property type="match status" value="1"/>
</dbReference>
<feature type="domain" description="Helicase ATP-binding" evidence="9">
    <location>
        <begin position="64"/>
        <end position="237"/>
    </location>
</feature>
<dbReference type="InterPro" id="IPR050079">
    <property type="entry name" value="DEAD_box_RNA_helicase"/>
</dbReference>
<dbReference type="GO" id="GO:0004386">
    <property type="term" value="F:helicase activity"/>
    <property type="evidence" value="ECO:0007669"/>
    <property type="project" value="UniProtKB-KW"/>
</dbReference>
<feature type="short sequence motif" description="Q motif" evidence="6">
    <location>
        <begin position="33"/>
        <end position="61"/>
    </location>
</feature>
<feature type="domain" description="DEAD-box RNA helicase Q" evidence="11">
    <location>
        <begin position="33"/>
        <end position="61"/>
    </location>
</feature>
<dbReference type="InterPro" id="IPR000629">
    <property type="entry name" value="RNA-helicase_DEAD-box_CS"/>
</dbReference>
<dbReference type="SMART" id="SM00490">
    <property type="entry name" value="HELICc"/>
    <property type="match status" value="1"/>
</dbReference>
<dbReference type="InterPro" id="IPR011545">
    <property type="entry name" value="DEAD/DEAH_box_helicase_dom"/>
</dbReference>
<sequence length="481" mass="53620">MVETTLPAIHKKTNKKQSDTILDTQTIEVEPSILFSDLGLSAPIMQAIDEIGYKTPTLIQAKAIPVILKKQDLVGIAQTGTGKTASFTLPILEILTSSKGRARMPRALILEPTRELAIQVADNLKQYGQHLKLNHALLVGGESIIEQKDILNRGVDIIIATPGRLMDLFDKGAILLNQIKVLVIDEADRMLDMGFIPDVEKIISYLPKTRQTLLLSATMSPEIKKLTDSFLSNPTEITVAPPSSVATTIESGLIIVHEKKKRDTLRELLRKDNVKNAIIFCNRKRDVDILTRSLNRHGFQSSALHGDLTQQLRTKTMEEFKNGDIQYLVCSDVAARGIDIDNLSHVFNFDLPRHAEDYVHRIGRTGRAGRTGHAYSIATENDKEIIEAIEALTKNPIPLITLNTPANIEPEQNITNEVDQKKKHIDKDETQKKTTKKSRFKKDKTSGPRIPLSQAIVDDNNPVIGFGQFVPAFMLSPFRKQ</sequence>